<sequence>MGDLLSGTPELAELHDLIGAVIDADRIPAAIELLDIDATELALAHRAGLG</sequence>
<accession>A0A7R7GY15</accession>
<evidence type="ECO:0000313" key="2">
    <source>
        <dbReference type="Proteomes" id="UP000595446"/>
    </source>
</evidence>
<keyword evidence="2" id="KW-1185">Reference proteome</keyword>
<organism evidence="1 2">
    <name type="scientific">Mycobacterium heckeshornense</name>
    <dbReference type="NCBI Taxonomy" id="110505"/>
    <lineage>
        <taxon>Bacteria</taxon>
        <taxon>Bacillati</taxon>
        <taxon>Actinomycetota</taxon>
        <taxon>Actinomycetes</taxon>
        <taxon>Mycobacteriales</taxon>
        <taxon>Mycobacteriaceae</taxon>
        <taxon>Mycobacterium</taxon>
    </lineage>
</organism>
<reference evidence="1 2" key="1">
    <citation type="submission" date="2020-12" db="EMBL/GenBank/DDBJ databases">
        <title>Complete genome sequence of Mycobacterium heckeshornense JCM 15655T, closely related to a pathogenic non-tuberculous mycobacterial species Mycobacterium xenopi.</title>
        <authorList>
            <person name="Yoshida M."/>
            <person name="Fukano H."/>
            <person name="Asakura T."/>
            <person name="Suzuki M."/>
            <person name="Hoshino Y."/>
        </authorList>
    </citation>
    <scope>NUCLEOTIDE SEQUENCE [LARGE SCALE GENOMIC DNA]</scope>
    <source>
        <strain evidence="1 2">JCM 15655</strain>
    </source>
</reference>
<dbReference type="EMBL" id="AP024237">
    <property type="protein sequence ID" value="BCO38143.1"/>
    <property type="molecule type" value="Genomic_DNA"/>
</dbReference>
<protein>
    <submittedName>
        <fullName evidence="1">Uncharacterized protein</fullName>
    </submittedName>
</protein>
<name>A0A7R7GY15_9MYCO</name>
<dbReference type="RefSeq" id="WP_372507321.1">
    <property type="nucleotide sequence ID" value="NZ_AP024237.1"/>
</dbReference>
<gene>
    <name evidence="1" type="ORF">MHEC_45760</name>
</gene>
<evidence type="ECO:0000313" key="1">
    <source>
        <dbReference type="EMBL" id="BCO38143.1"/>
    </source>
</evidence>
<proteinExistence type="predicted"/>
<dbReference type="Proteomes" id="UP000595446">
    <property type="component" value="Chromosome"/>
</dbReference>
<dbReference type="AlphaFoldDB" id="A0A7R7GY15"/>